<dbReference type="Proteomes" id="UP000198649">
    <property type="component" value="Unassembled WGS sequence"/>
</dbReference>
<keyword evidence="2" id="KW-0472">Membrane</keyword>
<feature type="transmembrane region" description="Helical" evidence="2">
    <location>
        <begin position="141"/>
        <end position="162"/>
    </location>
</feature>
<keyword evidence="2" id="KW-1133">Transmembrane helix</keyword>
<evidence type="ECO:0000256" key="1">
    <source>
        <dbReference type="SAM" id="MobiDB-lite"/>
    </source>
</evidence>
<reference evidence="3 4" key="1">
    <citation type="submission" date="2016-10" db="EMBL/GenBank/DDBJ databases">
        <authorList>
            <person name="de Groot N.N."/>
        </authorList>
    </citation>
    <scope>NUCLEOTIDE SEQUENCE [LARGE SCALE GENOMIC DNA]</scope>
    <source>
        <strain evidence="3 4">CGMCC 1.11156</strain>
    </source>
</reference>
<feature type="transmembrane region" description="Helical" evidence="2">
    <location>
        <begin position="232"/>
        <end position="251"/>
    </location>
</feature>
<organism evidence="3 4">
    <name type="scientific">Nocardioides psychrotolerans</name>
    <dbReference type="NCBI Taxonomy" id="1005945"/>
    <lineage>
        <taxon>Bacteria</taxon>
        <taxon>Bacillati</taxon>
        <taxon>Actinomycetota</taxon>
        <taxon>Actinomycetes</taxon>
        <taxon>Propionibacteriales</taxon>
        <taxon>Nocardioidaceae</taxon>
        <taxon>Nocardioides</taxon>
    </lineage>
</organism>
<dbReference type="EMBL" id="FOQG01000003">
    <property type="protein sequence ID" value="SFH91572.1"/>
    <property type="molecule type" value="Genomic_DNA"/>
</dbReference>
<feature type="compositionally biased region" description="Basic and acidic residues" evidence="1">
    <location>
        <begin position="59"/>
        <end position="68"/>
    </location>
</feature>
<dbReference type="RefSeq" id="WP_091110929.1">
    <property type="nucleotide sequence ID" value="NZ_BKAF01000020.1"/>
</dbReference>
<feature type="transmembrane region" description="Helical" evidence="2">
    <location>
        <begin position="174"/>
        <end position="200"/>
    </location>
</feature>
<dbReference type="OrthoDB" id="3790893at2"/>
<protein>
    <submittedName>
        <fullName evidence="3">Uncharacterized protein</fullName>
    </submittedName>
</protein>
<feature type="compositionally biased region" description="Basic and acidic residues" evidence="1">
    <location>
        <begin position="120"/>
        <end position="131"/>
    </location>
</feature>
<dbReference type="AlphaFoldDB" id="A0A1I3DXV4"/>
<name>A0A1I3DXV4_9ACTN</name>
<sequence length="261" mass="27579">MGDEDKTTEPSLELPKLFGRKKSRPAPSPEVPVVDDDTQVIEPTDDTRVIAQAEPVEQPLEKPLDRPQRQTVPSTSPAPPVEEPPVEESRPLFADEAPADPVKPAEPLKPVKAPKPPKLAKAERAPKAPVEDREPIVTGRFAAALTGLLVGAAMVGATAGALRTCEAVQGTASCGAAGFPILLAIVVGAVMVGSALLRAFRVPDAGSTSFLAVGSLAVIALLVFIDVLDRWWMILVIPLVGVATYLLSHWVTTTFIEAPED</sequence>
<evidence type="ECO:0000256" key="2">
    <source>
        <dbReference type="SAM" id="Phobius"/>
    </source>
</evidence>
<dbReference type="STRING" id="1005945.SAMN05216561_103132"/>
<accession>A0A1I3DXV4</accession>
<feature type="transmembrane region" description="Helical" evidence="2">
    <location>
        <begin position="206"/>
        <end position="225"/>
    </location>
</feature>
<keyword evidence="4" id="KW-1185">Reference proteome</keyword>
<gene>
    <name evidence="3" type="ORF">SAMN05216561_103132</name>
</gene>
<evidence type="ECO:0000313" key="4">
    <source>
        <dbReference type="Proteomes" id="UP000198649"/>
    </source>
</evidence>
<evidence type="ECO:0000313" key="3">
    <source>
        <dbReference type="EMBL" id="SFH91572.1"/>
    </source>
</evidence>
<proteinExistence type="predicted"/>
<feature type="region of interest" description="Disordered" evidence="1">
    <location>
        <begin position="1"/>
        <end position="131"/>
    </location>
</feature>
<keyword evidence="2" id="KW-0812">Transmembrane</keyword>